<evidence type="ECO:0000256" key="8">
    <source>
        <dbReference type="ARBA" id="ARBA00023211"/>
    </source>
</evidence>
<keyword evidence="8" id="KW-0464">Manganese</keyword>
<evidence type="ECO:0000256" key="5">
    <source>
        <dbReference type="ARBA" id="ARBA00022801"/>
    </source>
</evidence>
<proteinExistence type="inferred from homology"/>
<dbReference type="PROSITE" id="PS51746">
    <property type="entry name" value="PPM_2"/>
    <property type="match status" value="1"/>
</dbReference>
<feature type="transmembrane region" description="Helical" evidence="11">
    <location>
        <begin position="2304"/>
        <end position="2334"/>
    </location>
</feature>
<feature type="region of interest" description="Disordered" evidence="10">
    <location>
        <begin position="486"/>
        <end position="513"/>
    </location>
</feature>
<feature type="compositionally biased region" description="Low complexity" evidence="10">
    <location>
        <begin position="1087"/>
        <end position="1098"/>
    </location>
</feature>
<reference evidence="14 15" key="1">
    <citation type="journal article" date="2018" name="Plant J.">
        <title>Genome sequences of Chlorella sorokiniana UTEX 1602 and Micractinium conductrix SAG 241.80: implications to maltose excretion by a green alga.</title>
        <authorList>
            <person name="Arriola M.B."/>
            <person name="Velmurugan N."/>
            <person name="Zhang Y."/>
            <person name="Plunkett M.H."/>
            <person name="Hondzo H."/>
            <person name="Barney B.M."/>
        </authorList>
    </citation>
    <scope>NUCLEOTIDE SEQUENCE [LARGE SCALE GENOMIC DNA]</scope>
    <source>
        <strain evidence="14 15">SAG 241.80</strain>
    </source>
</reference>
<dbReference type="InterPro" id="IPR000222">
    <property type="entry name" value="PP2C_BS"/>
</dbReference>
<dbReference type="CDD" id="cd00143">
    <property type="entry name" value="PP2Cc"/>
    <property type="match status" value="1"/>
</dbReference>
<gene>
    <name evidence="14" type="ORF">C2E20_6982</name>
</gene>
<protein>
    <recommendedName>
        <fullName evidence="3">protein-serine/threonine phosphatase</fullName>
        <ecNumber evidence="3">3.1.3.16</ecNumber>
    </recommendedName>
</protein>
<feature type="compositionally biased region" description="Low complexity" evidence="10">
    <location>
        <begin position="1441"/>
        <end position="1451"/>
    </location>
</feature>
<feature type="region of interest" description="Disordered" evidence="10">
    <location>
        <begin position="970"/>
        <end position="989"/>
    </location>
</feature>
<feature type="compositionally biased region" description="Polar residues" evidence="10">
    <location>
        <begin position="35"/>
        <end position="57"/>
    </location>
</feature>
<evidence type="ECO:0000256" key="9">
    <source>
        <dbReference type="RuleBase" id="RU003465"/>
    </source>
</evidence>
<keyword evidence="11" id="KW-0472">Membrane</keyword>
<organism evidence="14 15">
    <name type="scientific">Micractinium conductrix</name>
    <dbReference type="NCBI Taxonomy" id="554055"/>
    <lineage>
        <taxon>Eukaryota</taxon>
        <taxon>Viridiplantae</taxon>
        <taxon>Chlorophyta</taxon>
        <taxon>core chlorophytes</taxon>
        <taxon>Trebouxiophyceae</taxon>
        <taxon>Chlorellales</taxon>
        <taxon>Chlorellaceae</taxon>
        <taxon>Chlorella clade</taxon>
        <taxon>Micractinium</taxon>
    </lineage>
</organism>
<feature type="compositionally biased region" description="Low complexity" evidence="10">
    <location>
        <begin position="559"/>
        <end position="570"/>
    </location>
</feature>
<dbReference type="Gene3D" id="4.10.1100.10">
    <property type="entry name" value="Transcription factor, SBP-box domain"/>
    <property type="match status" value="1"/>
</dbReference>
<comment type="caution">
    <text evidence="14">The sequence shown here is derived from an EMBL/GenBank/DDBJ whole genome shotgun (WGS) entry which is preliminary data.</text>
</comment>
<feature type="compositionally biased region" description="Gly residues" evidence="10">
    <location>
        <begin position="590"/>
        <end position="601"/>
    </location>
</feature>
<dbReference type="Pfam" id="PF03110">
    <property type="entry name" value="SBP"/>
    <property type="match status" value="1"/>
</dbReference>
<evidence type="ECO:0000256" key="7">
    <source>
        <dbReference type="ARBA" id="ARBA00022912"/>
    </source>
</evidence>
<feature type="region of interest" description="Disordered" evidence="10">
    <location>
        <begin position="1414"/>
        <end position="1497"/>
    </location>
</feature>
<dbReference type="GO" id="GO:0005634">
    <property type="term" value="C:nucleus"/>
    <property type="evidence" value="ECO:0007669"/>
    <property type="project" value="InterPro"/>
</dbReference>
<dbReference type="EMBL" id="LHPF02000026">
    <property type="protein sequence ID" value="PSC69451.1"/>
    <property type="molecule type" value="Genomic_DNA"/>
</dbReference>
<comment type="similarity">
    <text evidence="9">Belongs to the PP2C family.</text>
</comment>
<comment type="cofactor">
    <cofactor evidence="2">
        <name>Mg(2+)</name>
        <dbReference type="ChEBI" id="CHEBI:18420"/>
    </cofactor>
</comment>
<name>A0A2P6V5U0_9CHLO</name>
<dbReference type="InterPro" id="IPR036893">
    <property type="entry name" value="SBP_sf"/>
</dbReference>
<evidence type="ECO:0000313" key="14">
    <source>
        <dbReference type="EMBL" id="PSC69451.1"/>
    </source>
</evidence>
<feature type="domain" description="PPM-type phosphatase" evidence="13">
    <location>
        <begin position="139"/>
        <end position="429"/>
    </location>
</feature>
<comment type="cofactor">
    <cofactor evidence="1">
        <name>Mn(2+)</name>
        <dbReference type="ChEBI" id="CHEBI:29035"/>
    </cofactor>
</comment>
<dbReference type="InterPro" id="IPR004333">
    <property type="entry name" value="SBP_dom"/>
</dbReference>
<dbReference type="OrthoDB" id="10264738at2759"/>
<dbReference type="InterPro" id="IPR015655">
    <property type="entry name" value="PP2C"/>
</dbReference>
<feature type="transmembrane region" description="Helical" evidence="11">
    <location>
        <begin position="2205"/>
        <end position="2228"/>
    </location>
</feature>
<dbReference type="SUPFAM" id="SSF81606">
    <property type="entry name" value="PP2C-like"/>
    <property type="match status" value="1"/>
</dbReference>
<keyword evidence="5 9" id="KW-0378">Hydrolase</keyword>
<evidence type="ECO:0000259" key="13">
    <source>
        <dbReference type="PROSITE" id="PS51746"/>
    </source>
</evidence>
<evidence type="ECO:0000256" key="4">
    <source>
        <dbReference type="ARBA" id="ARBA00022723"/>
    </source>
</evidence>
<dbReference type="PANTHER" id="PTHR47992">
    <property type="entry name" value="PROTEIN PHOSPHATASE"/>
    <property type="match status" value="1"/>
</dbReference>
<feature type="region of interest" description="Disordered" evidence="10">
    <location>
        <begin position="535"/>
        <end position="667"/>
    </location>
</feature>
<keyword evidence="11" id="KW-0812">Transmembrane</keyword>
<dbReference type="GO" id="GO:0046872">
    <property type="term" value="F:metal ion binding"/>
    <property type="evidence" value="ECO:0007669"/>
    <property type="project" value="UniProtKB-KW"/>
</dbReference>
<keyword evidence="11" id="KW-1133">Transmembrane helix</keyword>
<keyword evidence="4" id="KW-0479">Metal-binding</keyword>
<dbReference type="Proteomes" id="UP000239649">
    <property type="component" value="Unassembled WGS sequence"/>
</dbReference>
<dbReference type="Gene3D" id="3.60.40.10">
    <property type="entry name" value="PPM-type phosphatase domain"/>
    <property type="match status" value="1"/>
</dbReference>
<dbReference type="PROSITE" id="PS51141">
    <property type="entry name" value="ZF_SBP"/>
    <property type="match status" value="1"/>
</dbReference>
<keyword evidence="15" id="KW-1185">Reference proteome</keyword>
<feature type="region of interest" description="Disordered" evidence="10">
    <location>
        <begin position="712"/>
        <end position="737"/>
    </location>
</feature>
<sequence length="2398" mass="248718">MAAAGHDHKVRGGSALSIALTRVSPALDASAPDARSQSSPTDSGVSSTLAGTPQQGSDGVEWPPPAPRLLMHSAGTGPTAAAAAAAASRGERRRRPSFLSCFGGSRVVEEEATQPAVSASEVGIRPCFYWLESPVSEKDRMFAEANARWLKSDCQDDAVVIEHFGGAAHQTFAGVFDGHGPYGRNAAKYTSTRLPQLLAAKAGGSAGGGSERRRLRALRESFLEVDAGMRDMGQAGFDASLSGTTACCALLVGRKVIVASTGDSRCVVARRGSAGELEVVPLTWDAKPSVPEEQKRIAMSGGVVKQLLDERGERVGAFRVFQRGDDVLPGLAMSRSLGDLYAHEVGVSPEPVINTYSLGDRDLFVILATDGLWDIMNNEEAADFVERYKTRRELHLSCAEALTLEAQERWKALHDEAIVDDISCVILHTAGLPPPERDASVPRPLARAASCNDEANELYLQWRLEKERNPSNHKPKQYFKHLYGDELGKEGSRSSGGSSSLRPASAPVAGSRLQDAAAAAPSSAMPGAPAAALAAAAVRGGTPPPPASPNRQDAPQYESSLSRHTSCLSSPNEDTLGALPSPTRHSTHGGMHGTRRGGGGDVSSQSPHSSFGDLASENSEQSMRRGSAFSGAGPPFPAGPWGGNLPDELTRRSSGPQPIPAKGVRAAPEGVAQSLPLDVLLRPVRKAYPSSGNMQQLHGSYGMSYRSDGSGLWAGDTPRSGDSNLEHKVRGGMSRSLSHASGALANAAAGRGGFSSHASLPTHPSNASLHSAGRSSLDMRGSVPASPSGDSLLTTTLSPQQSPVVVPLGAGYSRVFQVASGGRVHSLAPLGGISGMMQHPPAFGAQHHSVHASLEVRADLVARGSHLSRRTTDTAGLAEAMYAIDEAAGSAARSCAAAAMESPLAAEPPLRQPAALEPVPMRAHELPPVAAFGGAPQPGPLAPVPGPTAPPAAAPTTMEEARATTGILELPHGLGGADQPGPKYKRGRGRSFFKEQPKKGAVCQVPGCDRSLHKLRDYYKRYKICPYHLELPCLVVEGQTIRFCQQCGRFQLLTDFEGDRRSCRRKLDKHNERRRKAEAEQKARLMDSGSDSQEGSGEVRLRKAHRVSPYRPKSLGNHANHSGAGLGSYGGSELDSRLQALANDPMLQDAVAPGLLQSLADHSGMGTGMDWLAAGSLTSLALGGAAPPPPPMPPPMQLPQHPAGPVLPPDLLALLPPEVQRQVLQQGPGVLNSALLAQLQQLGQTVAAPVVAPQPVRPFGLSMFGGAAAQQGVPANAPSPLQSFNAAPPAGLMNPPALPQPLKPQPRALTASDLPRPALDGASVFLQQVAQHSARGSPAGVPLLRSDPVAAAMSAKPEPSAAAGAAPEANNDKMALLVALARSVGVSSQDLAKALVAGDFGGGLGKEIAAAGGGHATAAPAPLSGHPSGGSPTAPMHNHNQQQQQQQQQQQASDSLAPMNSGGGSQAMDASQPGSSAAANSSPSQAQPQRPGSVFKPPAMLASSFVAPMGPPNGAAVQQQQLVASAASAALPTSAAGPALLDLGQLQNAVQHSGLNPGFATDANLLLQLIAAAEKAQREAGAGNDRIHSLSLKLFNCTPDRLPKNILDQLEEWMVQNKTLLDGAARPGCMQLSVSALMSGAEFEALSSSFASMVQRLACGGLSGVQTSVLAQLDGRAALVDSGKQQLMRLELGDSGAATPEILSVRPLAVTPAYAGPVLVTGRNMGGPQDAVFCRNGDHFPTTEVFGCGPLLSTADGRGSDTQWTLLRFPALEEGCHLVEAQRGIFVSTPAAFLVIEDEAAAAELRQLEAVDSTLPSSDTTELLTRLGAVLRFGRGLRDACPADVARVDAALLARVAAAAQDLVAACVLRGWPAVLRLLLPVACCGGVAPEAALAGIEQHLSGMPLLHAAALIGSGGIIKAVGAWAAGAGLSLRLDACWGGGLTAFHVAALLREPEEVAVALTELEPADACTLWCAAAAEHGGETPLGLACRQNKRALLGTLAQHGVPAAGAMLSALQLQDGMHGAAGTPPPVGVKDAAEELTQQRRQWTKLYGSAVLSQQGGGEAEQQGSRSWPHTKLTANGCGAPVVPLSAGQKSPSSVLSSLAACCDDDGMPLDSAGSGGSTLEGSAAAADAGTPRCGKAQLLCGDKANAFCLPFKPDATAAASLGPGSAQQEKGAGMVWSFGDSTTEHRFRRWHAAKLSTMDTLVFCFTCLLLCSLLAVAPTLMRQQLHMWLLTSVASAPLMLQPLVLLCPPAHTAYRRCRGSVLLGLHVATFGLQWWALRTRGAEWLSSAAALSHPSSLWLLIAVFSLQMRFAVQVPAALLMYAANVLLLPFACRAHPHAASALSHDTSCVVVGGVRLFVIGVVLPAMATWLLEARARFTFATLFREGEEAVA</sequence>
<feature type="region of interest" description="Disordered" evidence="10">
    <location>
        <begin position="1270"/>
        <end position="1309"/>
    </location>
</feature>
<evidence type="ECO:0000259" key="12">
    <source>
        <dbReference type="PROSITE" id="PS51141"/>
    </source>
</evidence>
<feature type="domain" description="SBP-type" evidence="12">
    <location>
        <begin position="1000"/>
        <end position="1077"/>
    </location>
</feature>
<dbReference type="GO" id="GO:0003677">
    <property type="term" value="F:DNA binding"/>
    <property type="evidence" value="ECO:0007669"/>
    <property type="project" value="InterPro"/>
</dbReference>
<evidence type="ECO:0000256" key="10">
    <source>
        <dbReference type="SAM" id="MobiDB-lite"/>
    </source>
</evidence>
<evidence type="ECO:0000313" key="15">
    <source>
        <dbReference type="Proteomes" id="UP000239649"/>
    </source>
</evidence>
<feature type="compositionally biased region" description="Low complexity" evidence="10">
    <location>
        <begin position="1470"/>
        <end position="1493"/>
    </location>
</feature>
<keyword evidence="7 9" id="KW-0904">Protein phosphatase</keyword>
<feature type="region of interest" description="Disordered" evidence="10">
    <location>
        <begin position="28"/>
        <end position="78"/>
    </location>
</feature>
<evidence type="ECO:0000256" key="3">
    <source>
        <dbReference type="ARBA" id="ARBA00013081"/>
    </source>
</evidence>
<feature type="transmembrane region" description="Helical" evidence="11">
    <location>
        <begin position="2355"/>
        <end position="2378"/>
    </location>
</feature>
<dbReference type="Pfam" id="PF00481">
    <property type="entry name" value="PP2C"/>
    <property type="match status" value="1"/>
</dbReference>
<feature type="compositionally biased region" description="Polar residues" evidence="10">
    <location>
        <begin position="756"/>
        <end position="769"/>
    </location>
</feature>
<dbReference type="GO" id="GO:0004722">
    <property type="term" value="F:protein serine/threonine phosphatase activity"/>
    <property type="evidence" value="ECO:0007669"/>
    <property type="project" value="UniProtKB-EC"/>
</dbReference>
<evidence type="ECO:0000256" key="6">
    <source>
        <dbReference type="ARBA" id="ARBA00022842"/>
    </source>
</evidence>
<keyword evidence="6" id="KW-0460">Magnesium</keyword>
<feature type="region of interest" description="Disordered" evidence="10">
    <location>
        <begin position="1064"/>
        <end position="1130"/>
    </location>
</feature>
<evidence type="ECO:0000256" key="1">
    <source>
        <dbReference type="ARBA" id="ARBA00001936"/>
    </source>
</evidence>
<dbReference type="EC" id="3.1.3.16" evidence="3"/>
<dbReference type="InterPro" id="IPR001932">
    <property type="entry name" value="PPM-type_phosphatase-like_dom"/>
</dbReference>
<feature type="compositionally biased region" description="Basic and acidic residues" evidence="10">
    <location>
        <begin position="1069"/>
        <end position="1085"/>
    </location>
</feature>
<evidence type="ECO:0000256" key="2">
    <source>
        <dbReference type="ARBA" id="ARBA00001946"/>
    </source>
</evidence>
<dbReference type="InterPro" id="IPR036457">
    <property type="entry name" value="PPM-type-like_dom_sf"/>
</dbReference>
<dbReference type="SMART" id="SM00332">
    <property type="entry name" value="PP2Cc"/>
    <property type="match status" value="1"/>
</dbReference>
<feature type="compositionally biased region" description="Low complexity" evidence="10">
    <location>
        <begin position="493"/>
        <end position="507"/>
    </location>
</feature>
<feature type="transmembrane region" description="Helical" evidence="11">
    <location>
        <begin position="2266"/>
        <end position="2284"/>
    </location>
</feature>
<feature type="region of interest" description="Disordered" evidence="10">
    <location>
        <begin position="750"/>
        <end position="796"/>
    </location>
</feature>
<evidence type="ECO:0000256" key="11">
    <source>
        <dbReference type="SAM" id="Phobius"/>
    </source>
</evidence>
<dbReference type="SUPFAM" id="SSF103612">
    <property type="entry name" value="SBT domain"/>
    <property type="match status" value="1"/>
</dbReference>
<dbReference type="STRING" id="554055.A0A2P6V5U0"/>
<dbReference type="PROSITE" id="PS01032">
    <property type="entry name" value="PPM_1"/>
    <property type="match status" value="1"/>
</dbReference>
<accession>A0A2P6V5U0</accession>